<keyword evidence="14" id="KW-1185">Reference proteome</keyword>
<evidence type="ECO:0000313" key="14">
    <source>
        <dbReference type="Proteomes" id="UP000018291"/>
    </source>
</evidence>
<dbReference type="AlphaFoldDB" id="R4Z204"/>
<dbReference type="PROSITE" id="PS50893">
    <property type="entry name" value="ABC_TRANSPORTER_2"/>
    <property type="match status" value="1"/>
</dbReference>
<dbReference type="Pfam" id="PF08402">
    <property type="entry name" value="TOBE_2"/>
    <property type="match status" value="1"/>
</dbReference>
<reference evidence="13 14" key="1">
    <citation type="journal article" date="2013" name="ISME J.">
        <title>Metabolic model for the filamentous 'Candidatus Microthrix parvicella' based on genomic and metagenomic analyses.</title>
        <authorList>
            <person name="Jon McIlroy S."/>
            <person name="Kristiansen R."/>
            <person name="Albertsen M."/>
            <person name="Michael Karst S."/>
            <person name="Rossetti S."/>
            <person name="Lund Nielsen J."/>
            <person name="Tandoi V."/>
            <person name="James Seviour R."/>
            <person name="Nielsen P.H."/>
        </authorList>
    </citation>
    <scope>NUCLEOTIDE SEQUENCE [LARGE SCALE GENOMIC DNA]</scope>
    <source>
        <strain evidence="13 14">RN1</strain>
    </source>
</reference>
<dbReference type="Gene3D" id="3.40.50.300">
    <property type="entry name" value="P-loop containing nucleotide triphosphate hydrolases"/>
    <property type="match status" value="1"/>
</dbReference>
<dbReference type="InterPro" id="IPR017871">
    <property type="entry name" value="ABC_transporter-like_CS"/>
</dbReference>
<dbReference type="PROSITE" id="PS00211">
    <property type="entry name" value="ABC_TRANSPORTER_1"/>
    <property type="match status" value="1"/>
</dbReference>
<evidence type="ECO:0000256" key="9">
    <source>
        <dbReference type="ARBA" id="ARBA00023065"/>
    </source>
</evidence>
<feature type="domain" description="ABC transporter" evidence="12">
    <location>
        <begin position="2"/>
        <end position="240"/>
    </location>
</feature>
<dbReference type="FunFam" id="3.40.50.300:FF:000425">
    <property type="entry name" value="Probable ABC transporter, ATP-binding subunit"/>
    <property type="match status" value="1"/>
</dbReference>
<evidence type="ECO:0000256" key="6">
    <source>
        <dbReference type="ARBA" id="ARBA00022840"/>
    </source>
</evidence>
<gene>
    <name evidence="13" type="ORF">BN381_130200</name>
</gene>
<evidence type="ECO:0000313" key="13">
    <source>
        <dbReference type="EMBL" id="CCM62642.1"/>
    </source>
</evidence>
<dbReference type="EC" id="7.6.2.9" evidence="11"/>
<dbReference type="STRING" id="1229780.BN381_130200"/>
<proteinExistence type="predicted"/>
<dbReference type="EMBL" id="CANL01000005">
    <property type="protein sequence ID" value="CCM62642.1"/>
    <property type="molecule type" value="Genomic_DNA"/>
</dbReference>
<dbReference type="CDD" id="cd03259">
    <property type="entry name" value="ABC_Carb_Solutes_like"/>
    <property type="match status" value="1"/>
</dbReference>
<evidence type="ECO:0000256" key="5">
    <source>
        <dbReference type="ARBA" id="ARBA00022741"/>
    </source>
</evidence>
<evidence type="ECO:0000256" key="8">
    <source>
        <dbReference type="ARBA" id="ARBA00023004"/>
    </source>
</evidence>
<organism evidence="13 14">
    <name type="scientific">Candidatus Neomicrothrix parvicella RN1</name>
    <dbReference type="NCBI Taxonomy" id="1229780"/>
    <lineage>
        <taxon>Bacteria</taxon>
        <taxon>Bacillati</taxon>
        <taxon>Actinomycetota</taxon>
        <taxon>Acidimicrobiia</taxon>
        <taxon>Acidimicrobiales</taxon>
        <taxon>Microthrixaceae</taxon>
        <taxon>Candidatus Neomicrothrix</taxon>
    </lineage>
</organism>
<dbReference type="Pfam" id="PF00005">
    <property type="entry name" value="ABC_tran"/>
    <property type="match status" value="1"/>
</dbReference>
<dbReference type="GO" id="GO:0005524">
    <property type="term" value="F:ATP binding"/>
    <property type="evidence" value="ECO:0007669"/>
    <property type="project" value="UniProtKB-KW"/>
</dbReference>
<comment type="caution">
    <text evidence="13">The sequence shown here is derived from an EMBL/GenBank/DDBJ whole genome shotgun (WGS) entry which is preliminary data.</text>
</comment>
<dbReference type="Proteomes" id="UP000018291">
    <property type="component" value="Unassembled WGS sequence"/>
</dbReference>
<keyword evidence="1" id="KW-0813">Transport</keyword>
<keyword evidence="5" id="KW-0547">Nucleotide-binding</keyword>
<keyword evidence="8" id="KW-0408">Iron</keyword>
<dbReference type="InterPro" id="IPR003439">
    <property type="entry name" value="ABC_transporter-like_ATP-bd"/>
</dbReference>
<keyword evidence="2" id="KW-1003">Cell membrane</keyword>
<evidence type="ECO:0000256" key="2">
    <source>
        <dbReference type="ARBA" id="ARBA00022475"/>
    </source>
</evidence>
<dbReference type="GO" id="GO:0043190">
    <property type="term" value="C:ATP-binding cassette (ABC) transporter complex"/>
    <property type="evidence" value="ECO:0007669"/>
    <property type="project" value="InterPro"/>
</dbReference>
<keyword evidence="10" id="KW-0472">Membrane</keyword>
<dbReference type="RefSeq" id="WP_012224185.1">
    <property type="nucleotide sequence ID" value="NZ_HG422565.1"/>
</dbReference>
<dbReference type="eggNOG" id="COG3842">
    <property type="taxonomic scope" value="Bacteria"/>
</dbReference>
<dbReference type="InterPro" id="IPR027417">
    <property type="entry name" value="P-loop_NTPase"/>
</dbReference>
<protein>
    <recommendedName>
        <fullName evidence="11">ABC-type quaternary amine transporter</fullName>
        <ecNumber evidence="11">7.6.2.9</ecNumber>
    </recommendedName>
</protein>
<dbReference type="SUPFAM" id="SSF52540">
    <property type="entry name" value="P-loop containing nucleoside triphosphate hydrolases"/>
    <property type="match status" value="1"/>
</dbReference>
<dbReference type="GO" id="GO:0015418">
    <property type="term" value="F:ABC-type quaternary ammonium compound transporting activity"/>
    <property type="evidence" value="ECO:0007669"/>
    <property type="project" value="UniProtKB-EC"/>
</dbReference>
<dbReference type="InterPro" id="IPR013611">
    <property type="entry name" value="Transp-assoc_OB_typ2"/>
</dbReference>
<keyword evidence="3" id="KW-0410">Iron transport</keyword>
<dbReference type="PANTHER" id="PTHR42781">
    <property type="entry name" value="SPERMIDINE/PUTRESCINE IMPORT ATP-BINDING PROTEIN POTA"/>
    <property type="match status" value="1"/>
</dbReference>
<dbReference type="GO" id="GO:0016887">
    <property type="term" value="F:ATP hydrolysis activity"/>
    <property type="evidence" value="ECO:0007669"/>
    <property type="project" value="InterPro"/>
</dbReference>
<dbReference type="InterPro" id="IPR050093">
    <property type="entry name" value="ABC_SmlMolc_Importer"/>
</dbReference>
<dbReference type="HOGENOM" id="CLU_000604_1_1_11"/>
<dbReference type="InterPro" id="IPR003593">
    <property type="entry name" value="AAA+_ATPase"/>
</dbReference>
<evidence type="ECO:0000256" key="4">
    <source>
        <dbReference type="ARBA" id="ARBA00022519"/>
    </source>
</evidence>
<dbReference type="SUPFAM" id="SSF50331">
    <property type="entry name" value="MOP-like"/>
    <property type="match status" value="1"/>
</dbReference>
<dbReference type="SMART" id="SM00382">
    <property type="entry name" value="AAA"/>
    <property type="match status" value="1"/>
</dbReference>
<dbReference type="InterPro" id="IPR015853">
    <property type="entry name" value="ABC_transpr_FbpC"/>
</dbReference>
<accession>R4Z204</accession>
<evidence type="ECO:0000256" key="3">
    <source>
        <dbReference type="ARBA" id="ARBA00022496"/>
    </source>
</evidence>
<evidence type="ECO:0000256" key="7">
    <source>
        <dbReference type="ARBA" id="ARBA00022967"/>
    </source>
</evidence>
<name>R4Z204_9ACTN</name>
<sequence>MLSVRGLTKTFSTRQGPGTAALDRADLEVADGAFAAVLGPSGSGKTTLLRCIAGFERPDTGVITLGGRTLDSPSTPSVRAHDRGIGIVPQEGALFPHLSVARNIGFGLTQVDRKRRRDRVEDLLELVGMEGLGDRRPHQLSGGQQQRVALARALAPEPQLILLDEPFSALDAKLRVELREEVQALLHRVGATAMLVTHDQSEALAMADHLVVIRDGHIVAAGEPRDVYDRPPDLDTGRFLGDAAVLPGDVTSDADGHSVECVLGRLAVDAWHGQLGPCQVLVRPEHLSAVRAGGPSDAGAAGTVTALSYRGSELRLSIALRTSRLRLAVSAPGTCRLGVGDSVLVSTDAAVCTYPI</sequence>
<evidence type="ECO:0000256" key="10">
    <source>
        <dbReference type="ARBA" id="ARBA00023136"/>
    </source>
</evidence>
<keyword evidence="6" id="KW-0067">ATP-binding</keyword>
<dbReference type="InterPro" id="IPR008995">
    <property type="entry name" value="Mo/tungstate-bd_C_term_dom"/>
</dbReference>
<evidence type="ECO:0000256" key="1">
    <source>
        <dbReference type="ARBA" id="ARBA00022448"/>
    </source>
</evidence>
<keyword evidence="7" id="KW-1278">Translocase</keyword>
<evidence type="ECO:0000256" key="11">
    <source>
        <dbReference type="ARBA" id="ARBA00066388"/>
    </source>
</evidence>
<keyword evidence="9" id="KW-0406">Ion transport</keyword>
<dbReference type="PANTHER" id="PTHR42781:SF5">
    <property type="entry name" value="PUTRESCINE TRANSPORT ATP-BINDING PROTEIN POTG"/>
    <property type="match status" value="1"/>
</dbReference>
<evidence type="ECO:0000259" key="12">
    <source>
        <dbReference type="PROSITE" id="PS50893"/>
    </source>
</evidence>
<keyword evidence="4" id="KW-0997">Cell inner membrane</keyword>
<dbReference type="GO" id="GO:0015408">
    <property type="term" value="F:ABC-type ferric iron transporter activity"/>
    <property type="evidence" value="ECO:0007669"/>
    <property type="project" value="InterPro"/>
</dbReference>